<dbReference type="SUPFAM" id="SSF64182">
    <property type="entry name" value="DHH phosphoesterases"/>
    <property type="match status" value="1"/>
</dbReference>
<dbReference type="GO" id="GO:0016462">
    <property type="term" value="F:pyrophosphatase activity"/>
    <property type="evidence" value="ECO:0007669"/>
    <property type="project" value="InterPro"/>
</dbReference>
<dbReference type="InterPro" id="IPR038222">
    <property type="entry name" value="DHHA2_dom_sf"/>
</dbReference>
<dbReference type="InterPro" id="IPR038763">
    <property type="entry name" value="DHH_sf"/>
</dbReference>
<dbReference type="Gene3D" id="3.10.310.20">
    <property type="entry name" value="DHHA2 domain"/>
    <property type="match status" value="1"/>
</dbReference>
<accession>A0A2M8FEA5</accession>
<protein>
    <submittedName>
        <fullName evidence="2">Manganese-dependent inorganic pyrophosphatase</fullName>
    </submittedName>
</protein>
<evidence type="ECO:0000313" key="2">
    <source>
        <dbReference type="EMBL" id="PJC55925.1"/>
    </source>
</evidence>
<dbReference type="Gene3D" id="3.90.1640.10">
    <property type="entry name" value="inorganic pyrophosphatase (n-terminal core)"/>
    <property type="match status" value="1"/>
</dbReference>
<sequence>SMPDYIAGLILSCIISDTLEFRSPTTTPHDKDVAEKLAEKLGVDITTYANEMFAAKSDVSSFTDAGLIKMDSKKYDVGDKNFRVSVLETTTPETILARKNSIITAIKNCIATEEDVDEVLFFIIDILKEEATVLTYNELTKQVIESSFGVTVEGDTEVLPGIVSRKKQILPALKL</sequence>
<comment type="caution">
    <text evidence="2">The sequence shown here is derived from an EMBL/GenBank/DDBJ whole genome shotgun (WGS) entry which is preliminary data.</text>
</comment>
<evidence type="ECO:0000259" key="1">
    <source>
        <dbReference type="SMART" id="SM01131"/>
    </source>
</evidence>
<dbReference type="AlphaFoldDB" id="A0A2M8FEA5"/>
<name>A0A2M8FEA5_9BACT</name>
<evidence type="ECO:0000313" key="3">
    <source>
        <dbReference type="Proteomes" id="UP000230391"/>
    </source>
</evidence>
<organism evidence="2 3">
    <name type="scientific">Candidatus Kaiserbacteria bacterium CG_4_9_14_0_2_um_filter_41_32</name>
    <dbReference type="NCBI Taxonomy" id="1974601"/>
    <lineage>
        <taxon>Bacteria</taxon>
        <taxon>Candidatus Kaiseribacteriota</taxon>
    </lineage>
</organism>
<feature type="domain" description="DHHA2" evidence="1">
    <location>
        <begin position="49"/>
        <end position="175"/>
    </location>
</feature>
<feature type="non-terminal residue" evidence="2">
    <location>
        <position position="1"/>
    </location>
</feature>
<gene>
    <name evidence="2" type="ORF">CO026_03085</name>
</gene>
<dbReference type="Pfam" id="PF02833">
    <property type="entry name" value="DHHA2"/>
    <property type="match status" value="1"/>
</dbReference>
<dbReference type="EMBL" id="PFRD01000112">
    <property type="protein sequence ID" value="PJC55925.1"/>
    <property type="molecule type" value="Genomic_DNA"/>
</dbReference>
<dbReference type="SMART" id="SM01131">
    <property type="entry name" value="DHHA2"/>
    <property type="match status" value="1"/>
</dbReference>
<dbReference type="GO" id="GO:0005737">
    <property type="term" value="C:cytoplasm"/>
    <property type="evidence" value="ECO:0007669"/>
    <property type="project" value="InterPro"/>
</dbReference>
<reference evidence="3" key="1">
    <citation type="submission" date="2017-09" db="EMBL/GenBank/DDBJ databases">
        <title>Depth-based differentiation of microbial function through sediment-hosted aquifers and enrichment of novel symbionts in the deep terrestrial subsurface.</title>
        <authorList>
            <person name="Probst A.J."/>
            <person name="Ladd B."/>
            <person name="Jarett J.K."/>
            <person name="Geller-Mcgrath D.E."/>
            <person name="Sieber C.M.K."/>
            <person name="Emerson J.B."/>
            <person name="Anantharaman K."/>
            <person name="Thomas B.C."/>
            <person name="Malmstrom R."/>
            <person name="Stieglmeier M."/>
            <person name="Klingl A."/>
            <person name="Woyke T."/>
            <person name="Ryan C.M."/>
            <person name="Banfield J.F."/>
        </authorList>
    </citation>
    <scope>NUCLEOTIDE SEQUENCE [LARGE SCALE GENOMIC DNA]</scope>
</reference>
<dbReference type="InterPro" id="IPR004097">
    <property type="entry name" value="DHHA2"/>
</dbReference>
<proteinExistence type="predicted"/>
<dbReference type="Proteomes" id="UP000230391">
    <property type="component" value="Unassembled WGS sequence"/>
</dbReference>